<dbReference type="STRING" id="251221.gene:10758569"/>
<keyword evidence="2" id="KW-0805">Transcription regulation</keyword>
<feature type="domain" description="RNA polymerase sigma-70 ECF-like HTH" evidence="5">
    <location>
        <begin position="15"/>
        <end position="194"/>
    </location>
</feature>
<sequence>MSTVEDYGHQAGSEGDLTQLLCNWQRGDRQALDRLAPILEGELRQLARHLLRSERCGHTLRPTALVNEAYLRLIDQRQGWQNRAHFFGVAAHLMRRVLVDYARARARHKRGGGACMLSLDESLAVAAPEADIDLLILDAALERLAIHSPEECRVVELRYFAGLTISETAEVLGLSAGAVTRRWAFARAWLRRELGDETSE</sequence>
<dbReference type="InterPro" id="IPR011517">
    <property type="entry name" value="RNA_pol_sigma70_ECF-like"/>
</dbReference>
<dbReference type="SUPFAM" id="SSF88946">
    <property type="entry name" value="Sigma2 domain of RNA polymerase sigma factors"/>
    <property type="match status" value="1"/>
</dbReference>
<dbReference type="Proteomes" id="UP000000557">
    <property type="component" value="Chromosome"/>
</dbReference>
<dbReference type="PANTHER" id="PTHR43133:SF39">
    <property type="entry name" value="SIMILAR TO RNA POLYMERASE SIGMA-E FACTOR"/>
    <property type="match status" value="1"/>
</dbReference>
<dbReference type="eggNOG" id="COG1595">
    <property type="taxonomic scope" value="Bacteria"/>
</dbReference>
<evidence type="ECO:0000256" key="3">
    <source>
        <dbReference type="ARBA" id="ARBA00023082"/>
    </source>
</evidence>
<keyword evidence="7" id="KW-1185">Reference proteome</keyword>
<dbReference type="EMBL" id="BA000045">
    <property type="protein sequence ID" value="BAC89031.1"/>
    <property type="molecule type" value="Genomic_DNA"/>
</dbReference>
<evidence type="ECO:0000256" key="1">
    <source>
        <dbReference type="ARBA" id="ARBA00010641"/>
    </source>
</evidence>
<protein>
    <submittedName>
        <fullName evidence="6">Glr1090 protein</fullName>
    </submittedName>
</protein>
<dbReference type="Gene3D" id="1.10.10.10">
    <property type="entry name" value="Winged helix-like DNA-binding domain superfamily/Winged helix DNA-binding domain"/>
    <property type="match status" value="1"/>
</dbReference>
<keyword evidence="3" id="KW-0731">Sigma factor</keyword>
<dbReference type="Gene3D" id="1.10.1740.10">
    <property type="match status" value="1"/>
</dbReference>
<dbReference type="Pfam" id="PF07638">
    <property type="entry name" value="Sigma70_ECF"/>
    <property type="match status" value="1"/>
</dbReference>
<dbReference type="NCBIfam" id="TIGR02999">
    <property type="entry name" value="Sig-70_X6"/>
    <property type="match status" value="1"/>
</dbReference>
<dbReference type="SUPFAM" id="SSF88659">
    <property type="entry name" value="Sigma3 and sigma4 domains of RNA polymerase sigma factors"/>
    <property type="match status" value="1"/>
</dbReference>
<evidence type="ECO:0000256" key="4">
    <source>
        <dbReference type="ARBA" id="ARBA00023163"/>
    </source>
</evidence>
<dbReference type="InterPro" id="IPR013324">
    <property type="entry name" value="RNA_pol_sigma_r3/r4-like"/>
</dbReference>
<dbReference type="PATRIC" id="fig|251221.4.peg.1116"/>
<proteinExistence type="inferred from homology"/>
<dbReference type="InterPro" id="IPR036388">
    <property type="entry name" value="WH-like_DNA-bd_sf"/>
</dbReference>
<dbReference type="InParanoid" id="Q7NLN1"/>
<evidence type="ECO:0000259" key="5">
    <source>
        <dbReference type="Pfam" id="PF07638"/>
    </source>
</evidence>
<name>Q7NLN1_GLOVI</name>
<dbReference type="InterPro" id="IPR053812">
    <property type="entry name" value="HTH_Sigma70_ECF-like"/>
</dbReference>
<evidence type="ECO:0000256" key="2">
    <source>
        <dbReference type="ARBA" id="ARBA00023015"/>
    </source>
</evidence>
<evidence type="ECO:0000313" key="7">
    <source>
        <dbReference type="Proteomes" id="UP000000557"/>
    </source>
</evidence>
<evidence type="ECO:0000313" key="6">
    <source>
        <dbReference type="EMBL" id="BAC89031.1"/>
    </source>
</evidence>
<comment type="similarity">
    <text evidence="1">Belongs to the sigma-70 factor family. ECF subfamily.</text>
</comment>
<dbReference type="InterPro" id="IPR014284">
    <property type="entry name" value="RNA_pol_sigma-70_dom"/>
</dbReference>
<reference evidence="6 7" key="1">
    <citation type="journal article" date="2003" name="DNA Res.">
        <title>Complete genome structure of Gloeobacter violaceus PCC 7421, a cyanobacterium that lacks thylakoids.</title>
        <authorList>
            <person name="Nakamura Y."/>
            <person name="Kaneko T."/>
            <person name="Sato S."/>
            <person name="Mimuro M."/>
            <person name="Miyashita H."/>
            <person name="Tsuchiya T."/>
            <person name="Sasamoto S."/>
            <person name="Watanabe A."/>
            <person name="Kawashima K."/>
            <person name="Kishida Y."/>
            <person name="Kiyokawa C."/>
            <person name="Kohara M."/>
            <person name="Matsumoto M."/>
            <person name="Matsuno A."/>
            <person name="Nakazaki N."/>
            <person name="Shimpo S."/>
            <person name="Takeuchi C."/>
            <person name="Yamada M."/>
            <person name="Tabata S."/>
        </authorList>
    </citation>
    <scope>NUCLEOTIDE SEQUENCE [LARGE SCALE GENOMIC DNA]</scope>
    <source>
        <strain evidence="7">ATCC 29082 / PCC 7421</strain>
    </source>
</reference>
<dbReference type="OrthoDB" id="582883at2"/>
<dbReference type="AlphaFoldDB" id="Q7NLN1"/>
<dbReference type="GO" id="GO:0016987">
    <property type="term" value="F:sigma factor activity"/>
    <property type="evidence" value="ECO:0000318"/>
    <property type="project" value="GO_Central"/>
</dbReference>
<dbReference type="EnsemblBacteria" id="BAC89031">
    <property type="protein sequence ID" value="BAC89031"/>
    <property type="gene ID" value="BAC89031"/>
</dbReference>
<dbReference type="NCBIfam" id="TIGR02937">
    <property type="entry name" value="sigma70-ECF"/>
    <property type="match status" value="1"/>
</dbReference>
<dbReference type="InterPro" id="IPR013325">
    <property type="entry name" value="RNA_pol_sigma_r2"/>
</dbReference>
<organism evidence="6 7">
    <name type="scientific">Gloeobacter violaceus (strain ATCC 29082 / PCC 7421)</name>
    <dbReference type="NCBI Taxonomy" id="251221"/>
    <lineage>
        <taxon>Bacteria</taxon>
        <taxon>Bacillati</taxon>
        <taxon>Cyanobacteriota</taxon>
        <taxon>Cyanophyceae</taxon>
        <taxon>Gloeobacterales</taxon>
        <taxon>Gloeobacteraceae</taxon>
        <taxon>Gloeobacter</taxon>
    </lineage>
</organism>
<accession>Q7NLN1</accession>
<dbReference type="RefSeq" id="WP_011141092.1">
    <property type="nucleotide sequence ID" value="NC_005125.1"/>
</dbReference>
<dbReference type="KEGG" id="gvi:glr1090"/>
<reference evidence="6 7" key="2">
    <citation type="journal article" date="2003" name="DNA Res.">
        <title>Complete genome structure of Gloeobacter violaceus PCC 7421, a cyanobacterium that lacks thylakoids (supplement).</title>
        <authorList>
            <person name="Nakamura Y."/>
            <person name="Kaneko T."/>
            <person name="Sato S."/>
            <person name="Mimuro M."/>
            <person name="Miyashita H."/>
            <person name="Tsuchiya T."/>
            <person name="Sasamoto S."/>
            <person name="Watanabe A."/>
            <person name="Kawashima K."/>
            <person name="Kishida Y."/>
            <person name="Kiyokawa C."/>
            <person name="Kohara M."/>
            <person name="Matsumoto M."/>
            <person name="Matsuno A."/>
            <person name="Nakazaki N."/>
            <person name="Shimpo S."/>
            <person name="Takeuchi C."/>
            <person name="Yamada M."/>
            <person name="Tabata S."/>
        </authorList>
    </citation>
    <scope>NUCLEOTIDE SEQUENCE [LARGE SCALE GENOMIC DNA]</scope>
    <source>
        <strain evidence="7">ATCC 29082 / PCC 7421</strain>
    </source>
</reference>
<gene>
    <name evidence="6" type="ordered locus">glr1090</name>
</gene>
<keyword evidence="4" id="KW-0804">Transcription</keyword>
<dbReference type="HOGENOM" id="CLU_102127_0_0_3"/>
<dbReference type="GO" id="GO:0006352">
    <property type="term" value="P:DNA-templated transcription initiation"/>
    <property type="evidence" value="ECO:0007669"/>
    <property type="project" value="InterPro"/>
</dbReference>
<dbReference type="InterPro" id="IPR039425">
    <property type="entry name" value="RNA_pol_sigma-70-like"/>
</dbReference>
<dbReference type="PANTHER" id="PTHR43133">
    <property type="entry name" value="RNA POLYMERASE ECF-TYPE SIGMA FACTO"/>
    <property type="match status" value="1"/>
</dbReference>
<dbReference type="GO" id="GO:0006355">
    <property type="term" value="P:regulation of DNA-templated transcription"/>
    <property type="evidence" value="ECO:0000318"/>
    <property type="project" value="GO_Central"/>
</dbReference>